<proteinExistence type="predicted"/>
<organism evidence="2 3">
    <name type="scientific">Aspergillus niger ATCC 13496</name>
    <dbReference type="NCBI Taxonomy" id="1353008"/>
    <lineage>
        <taxon>Eukaryota</taxon>
        <taxon>Fungi</taxon>
        <taxon>Dikarya</taxon>
        <taxon>Ascomycota</taxon>
        <taxon>Pezizomycotina</taxon>
        <taxon>Eurotiomycetes</taxon>
        <taxon>Eurotiomycetidae</taxon>
        <taxon>Eurotiales</taxon>
        <taxon>Aspergillaceae</taxon>
        <taxon>Aspergillus</taxon>
        <taxon>Aspergillus subgen. Circumdati</taxon>
    </lineage>
</organism>
<sequence length="338" mass="37212">MLHYLLSTDSSDFRPFSPFVSATQDASQVAGNVDDSVGVDGLGRRIPSRQPLPPGGSTSRDPGAGEAGIGSRARIQQGVIISFLTGWLPCQEVQAPSRISYWGLDYDPVCGDYLPQASCKENSRFSLECPSHIGTIVICMLSPTDLAAYIAPCIRRNSRLGLSFALSARAAQMKDRPSFLADDVLVEFKFLRICSPNARSRVSVRRPWLAVKTISWEDIRPGEGNTTGCGGCYKCLYRRNTRLESWPSTMIVSPFSTGRYGHLATAGELRRVSLMQAWNQSWACGTVVGLGQPTEDVSGHTRRVRHHAIDQPMISLHPSNILEQLLAQPTEKRLQRIH</sequence>
<dbReference type="Proteomes" id="UP000253845">
    <property type="component" value="Unassembled WGS sequence"/>
</dbReference>
<evidence type="ECO:0000313" key="3">
    <source>
        <dbReference type="Proteomes" id="UP000253845"/>
    </source>
</evidence>
<reference evidence="2 3" key="1">
    <citation type="submission" date="2018-07" db="EMBL/GenBank/DDBJ databases">
        <title>Section-level genome sequencing of Aspergillus section Nigri to investigate inter- and intra-species variation.</title>
        <authorList>
            <consortium name="DOE Joint Genome Institute"/>
            <person name="Vesth T.C."/>
            <person name="Nybo J.L."/>
            <person name="Theobald S."/>
            <person name="Frisvad J.C."/>
            <person name="Larsen T.O."/>
            <person name="Nielsen K.F."/>
            <person name="Hoof J.B."/>
            <person name="Brandl J."/>
            <person name="Salamov A."/>
            <person name="Riley R."/>
            <person name="Gladden J.M."/>
            <person name="Phatale P."/>
            <person name="Nielsen M.T."/>
            <person name="Lyhne E.K."/>
            <person name="Kogle M.E."/>
            <person name="Strasser K."/>
            <person name="McDonnell E."/>
            <person name="Barry K."/>
            <person name="Clum A."/>
            <person name="Chen C."/>
            <person name="Nolan M."/>
            <person name="Sandor L."/>
            <person name="Kuo A."/>
            <person name="Lipzen A."/>
            <person name="Hainaut M."/>
            <person name="Drula E."/>
            <person name="Tsang A."/>
            <person name="Magnuson J.K."/>
            <person name="Henrissat B."/>
            <person name="Wiebenga A."/>
            <person name="Simmons B.A."/>
            <person name="Makela M.R."/>
            <person name="De vries R.P."/>
            <person name="Grigoriev I.V."/>
            <person name="Mortensen U.H."/>
            <person name="Baker S.E."/>
            <person name="Andersen M.R."/>
        </authorList>
    </citation>
    <scope>NUCLEOTIDE SEQUENCE [LARGE SCALE GENOMIC DNA]</scope>
    <source>
        <strain evidence="2 3">ATCC 13496</strain>
    </source>
</reference>
<feature type="region of interest" description="Disordered" evidence="1">
    <location>
        <begin position="31"/>
        <end position="68"/>
    </location>
</feature>
<dbReference type="AlphaFoldDB" id="A0A370BNY5"/>
<evidence type="ECO:0000256" key="1">
    <source>
        <dbReference type="SAM" id="MobiDB-lite"/>
    </source>
</evidence>
<accession>A0A370BNY5</accession>
<name>A0A370BNY5_ASPNG</name>
<evidence type="ECO:0000313" key="2">
    <source>
        <dbReference type="EMBL" id="RDH14801.1"/>
    </source>
</evidence>
<protein>
    <submittedName>
        <fullName evidence="2">Uncharacterized protein</fullName>
    </submittedName>
</protein>
<gene>
    <name evidence="2" type="ORF">M747DRAFT_319177</name>
</gene>
<dbReference type="EMBL" id="KZ851958">
    <property type="protein sequence ID" value="RDH14801.1"/>
    <property type="molecule type" value="Genomic_DNA"/>
</dbReference>
<dbReference type="VEuPathDB" id="FungiDB:M747DRAFT_319177"/>